<dbReference type="Proteomes" id="UP000235828">
    <property type="component" value="Chromosome A"/>
</dbReference>
<protein>
    <submittedName>
        <fullName evidence="1">Uncharacterized protein</fullName>
    </submittedName>
</protein>
<proteinExistence type="predicted"/>
<dbReference type="EMBL" id="LT960611">
    <property type="protein sequence ID" value="SON48966.1"/>
    <property type="molecule type" value="Genomic_DNA"/>
</dbReference>
<evidence type="ECO:0000313" key="1">
    <source>
        <dbReference type="EMBL" id="SON48966.1"/>
    </source>
</evidence>
<keyword evidence="2" id="KW-1185">Reference proteome</keyword>
<organism evidence="1 2">
    <name type="scientific">Vibrio tapetis subsp. tapetis</name>
    <dbReference type="NCBI Taxonomy" id="1671868"/>
    <lineage>
        <taxon>Bacteria</taxon>
        <taxon>Pseudomonadati</taxon>
        <taxon>Pseudomonadota</taxon>
        <taxon>Gammaproteobacteria</taxon>
        <taxon>Vibrionales</taxon>
        <taxon>Vibrionaceae</taxon>
        <taxon>Vibrio</taxon>
    </lineage>
</organism>
<evidence type="ECO:0000313" key="2">
    <source>
        <dbReference type="Proteomes" id="UP000235828"/>
    </source>
</evidence>
<accession>A0A2N8ZAP7</accession>
<name>A0A2N8ZAP7_9VIBR</name>
<dbReference type="KEGG" id="vta:A0987"/>
<dbReference type="RefSeq" id="WP_102521713.1">
    <property type="nucleotide sequence ID" value="NZ_LT960611.1"/>
</dbReference>
<gene>
    <name evidence="1" type="ORF">VTAP4600_A0987</name>
</gene>
<dbReference type="AlphaFoldDB" id="A0A2N8ZAP7"/>
<sequence>MSQAQDVRRQGVIEKEEFRAEKACEPLHTEIKELEAELASTLDGESKSNIEQEIAGLKDKIQAEWAWCFQLYDKD</sequence>
<reference evidence="1 2" key="1">
    <citation type="submission" date="2017-10" db="EMBL/GenBank/DDBJ databases">
        <authorList>
            <person name="Banno H."/>
            <person name="Chua N.-H."/>
        </authorList>
    </citation>
    <scope>NUCLEOTIDE SEQUENCE [LARGE SCALE GENOMIC DNA]</scope>
    <source>
        <strain evidence="1">Vibrio tapetis CECT4600</strain>
    </source>
</reference>